<feature type="compositionally biased region" description="Basic and acidic residues" evidence="1">
    <location>
        <begin position="15"/>
        <end position="28"/>
    </location>
</feature>
<name>A0A2C5WWP0_9PEZI</name>
<dbReference type="EMBL" id="APWK03000080">
    <property type="protein sequence ID" value="PHH51968.1"/>
    <property type="molecule type" value="Genomic_DNA"/>
</dbReference>
<reference evidence="2 3" key="1">
    <citation type="journal article" date="2013" name="Fungal Biol.">
        <title>Analysis of microsatellite markers in the genome of the plant pathogen Ceratocystis fimbriata.</title>
        <authorList>
            <person name="Simpson M.C."/>
            <person name="Wilken P.M."/>
            <person name="Coetzee M.P."/>
            <person name="Wingfield M.J."/>
            <person name="Wingfield B.D."/>
        </authorList>
    </citation>
    <scope>NUCLEOTIDE SEQUENCE [LARGE SCALE GENOMIC DNA]</scope>
    <source>
        <strain evidence="2 3">CBS 114723</strain>
    </source>
</reference>
<comment type="caution">
    <text evidence="2">The sequence shown here is derived from an EMBL/GenBank/DDBJ whole genome shotgun (WGS) entry which is preliminary data.</text>
</comment>
<keyword evidence="3" id="KW-1185">Reference proteome</keyword>
<reference evidence="2 3" key="2">
    <citation type="journal article" date="2013" name="IMA Fungus">
        <title>IMA Genome-F 1: Ceratocystis fimbriata: Draft nuclear genome sequence for the plant pathogen, Ceratocystis fimbriata.</title>
        <authorList>
            <person name="Wilken P.M."/>
            <person name="Steenkamp E.T."/>
            <person name="Wingfield M.J."/>
            <person name="de Beer Z.W."/>
            <person name="Wingfield B.D."/>
        </authorList>
    </citation>
    <scope>NUCLEOTIDE SEQUENCE [LARGE SCALE GENOMIC DNA]</scope>
    <source>
        <strain evidence="2 3">CBS 114723</strain>
    </source>
</reference>
<dbReference type="AlphaFoldDB" id="A0A2C5WWP0"/>
<evidence type="ECO:0000313" key="2">
    <source>
        <dbReference type="EMBL" id="PHH51968.1"/>
    </source>
</evidence>
<protein>
    <submittedName>
        <fullName evidence="2">Uncharacterized protein</fullName>
    </submittedName>
</protein>
<proteinExistence type="predicted"/>
<feature type="compositionally biased region" description="Basic residues" evidence="1">
    <location>
        <begin position="1"/>
        <end position="14"/>
    </location>
</feature>
<dbReference type="Proteomes" id="UP000222788">
    <property type="component" value="Unassembled WGS sequence"/>
</dbReference>
<feature type="region of interest" description="Disordered" evidence="1">
    <location>
        <begin position="1"/>
        <end position="58"/>
    </location>
</feature>
<dbReference type="OrthoDB" id="3231855at2759"/>
<accession>A0A2C5WWP0</accession>
<organism evidence="2 3">
    <name type="scientific">Ceratocystis fimbriata CBS 114723</name>
    <dbReference type="NCBI Taxonomy" id="1035309"/>
    <lineage>
        <taxon>Eukaryota</taxon>
        <taxon>Fungi</taxon>
        <taxon>Dikarya</taxon>
        <taxon>Ascomycota</taxon>
        <taxon>Pezizomycotina</taxon>
        <taxon>Sordariomycetes</taxon>
        <taxon>Hypocreomycetidae</taxon>
        <taxon>Microascales</taxon>
        <taxon>Ceratocystidaceae</taxon>
        <taxon>Ceratocystis</taxon>
    </lineage>
</organism>
<evidence type="ECO:0000313" key="3">
    <source>
        <dbReference type="Proteomes" id="UP000222788"/>
    </source>
</evidence>
<sequence length="103" mass="11585">MSSHIIKRRHARKHKDVDPSNHRSDHLNVWRAHPAIASQRAGVNRPPTVVQGNSDRVSNDARGLFEKWMDSPRCSPSENLINADSTGDPGKLRDEILKRICAT</sequence>
<evidence type="ECO:0000256" key="1">
    <source>
        <dbReference type="SAM" id="MobiDB-lite"/>
    </source>
</evidence>
<gene>
    <name evidence="2" type="ORF">CFIMG_005463RA</name>
</gene>